<evidence type="ECO:0000256" key="2">
    <source>
        <dbReference type="ARBA" id="ARBA00022723"/>
    </source>
</evidence>
<protein>
    <recommendedName>
        <fullName evidence="4">FLZ-type domain-containing protein</fullName>
    </recommendedName>
</protein>
<keyword evidence="3" id="KW-0862">Zinc</keyword>
<evidence type="ECO:0000256" key="1">
    <source>
        <dbReference type="ARBA" id="ARBA00009374"/>
    </source>
</evidence>
<accession>A0ABR0W6J9</accession>
<dbReference type="EMBL" id="JABTTQ020000013">
    <property type="protein sequence ID" value="KAK6143278.1"/>
    <property type="molecule type" value="Genomic_DNA"/>
</dbReference>
<organism evidence="5 6">
    <name type="scientific">Rehmannia glutinosa</name>
    <name type="common">Chinese foxglove</name>
    <dbReference type="NCBI Taxonomy" id="99300"/>
    <lineage>
        <taxon>Eukaryota</taxon>
        <taxon>Viridiplantae</taxon>
        <taxon>Streptophyta</taxon>
        <taxon>Embryophyta</taxon>
        <taxon>Tracheophyta</taxon>
        <taxon>Spermatophyta</taxon>
        <taxon>Magnoliopsida</taxon>
        <taxon>eudicotyledons</taxon>
        <taxon>Gunneridae</taxon>
        <taxon>Pentapetalae</taxon>
        <taxon>asterids</taxon>
        <taxon>lamiids</taxon>
        <taxon>Lamiales</taxon>
        <taxon>Orobanchaceae</taxon>
        <taxon>Rehmannieae</taxon>
        <taxon>Rehmannia</taxon>
    </lineage>
</organism>
<comment type="caution">
    <text evidence="5">The sequence shown here is derived from an EMBL/GenBank/DDBJ whole genome shotgun (WGS) entry which is preliminary data.</text>
</comment>
<reference evidence="5 6" key="1">
    <citation type="journal article" date="2021" name="Comput. Struct. Biotechnol. J.">
        <title>De novo genome assembly of the potent medicinal plant Rehmannia glutinosa using nanopore technology.</title>
        <authorList>
            <person name="Ma L."/>
            <person name="Dong C."/>
            <person name="Song C."/>
            <person name="Wang X."/>
            <person name="Zheng X."/>
            <person name="Niu Y."/>
            <person name="Chen S."/>
            <person name="Feng W."/>
        </authorList>
    </citation>
    <scope>NUCLEOTIDE SEQUENCE [LARGE SCALE GENOMIC DNA]</scope>
    <source>
        <strain evidence="5">DH-2019</strain>
    </source>
</reference>
<dbReference type="Pfam" id="PF04570">
    <property type="entry name" value="zf-FLZ"/>
    <property type="match status" value="1"/>
</dbReference>
<evidence type="ECO:0000313" key="6">
    <source>
        <dbReference type="Proteomes" id="UP001318860"/>
    </source>
</evidence>
<feature type="domain" description="FLZ-type" evidence="4">
    <location>
        <begin position="50"/>
        <end position="79"/>
    </location>
</feature>
<dbReference type="Proteomes" id="UP001318860">
    <property type="component" value="Unassembled WGS sequence"/>
</dbReference>
<evidence type="ECO:0000256" key="3">
    <source>
        <dbReference type="ARBA" id="ARBA00022771"/>
    </source>
</evidence>
<evidence type="ECO:0000313" key="5">
    <source>
        <dbReference type="EMBL" id="KAK6143278.1"/>
    </source>
</evidence>
<comment type="similarity">
    <text evidence="1">Belongs to the FLZ family.</text>
</comment>
<dbReference type="InterPro" id="IPR007650">
    <property type="entry name" value="Zf-FLZ_dom"/>
</dbReference>
<proteinExistence type="inferred from homology"/>
<gene>
    <name evidence="5" type="ORF">DH2020_023626</name>
</gene>
<keyword evidence="6" id="KW-1185">Reference proteome</keyword>
<sequence length="81" mass="9176">MTEFTLDFNGVNAEGVYQPLDPHNPFNGLDPRFSGSATVASRKPHRRNSADFVETANFLRVCSFSKGRLIPAHDIYMYRIN</sequence>
<name>A0ABR0W6J9_REHGL</name>
<keyword evidence="2" id="KW-0479">Metal-binding</keyword>
<evidence type="ECO:0000259" key="4">
    <source>
        <dbReference type="Pfam" id="PF04570"/>
    </source>
</evidence>
<keyword evidence="3" id="KW-0863">Zinc-finger</keyword>